<dbReference type="GO" id="GO:0016787">
    <property type="term" value="F:hydrolase activity"/>
    <property type="evidence" value="ECO:0007669"/>
    <property type="project" value="UniProtKB-KW"/>
</dbReference>
<evidence type="ECO:0000259" key="3">
    <source>
        <dbReference type="Pfam" id="PF01926"/>
    </source>
</evidence>
<feature type="coiled-coil region" evidence="1">
    <location>
        <begin position="151"/>
        <end position="178"/>
    </location>
</feature>
<sequence length="658" mass="77326">MKNDIQKYEKNPHLYLDAIKQLLNEFEKLGKPLEFINIQKQLEEDKNQKNQKQQKNGFTNLMIGEVGSGKSTTNNAILKILSNQEKQYFTAKKSTKSVTKQPERVTFENFSLIDSPGTNDPQEKMNDYQILEQINQFLIEKNVLIKKQEMVEKDQLQKEDQKEKIKEKQQIDENLEIQEIPSGLTSITQCLMVDQSGRIKNSAIQSMINILLNFTYIYPDFNFQQAPRLNVIFTNYRPAKIINNNQDNSQNNNNNNNNNNIQHNQSQSGANRLGFLASAFGYSQNQNNNNIPLEEMIQTYKNLIIQESQKMLDGNSFSQKIKEVLENCLPNNNFYTFKLSEQQHQGFRKFDKRQLKKFISDNENFNKRFVISKPDNTYFESLKNSIQVQEKIVNNLKQLTQLIAFNLSQGIENINTYISQEKLKKNEIQEMDLISYHQAENFIQALSQINKNIENFPWAYSKCNIESIQLLEEKLKNFNHYIQKIQYQEITQIYKYQQQKKLELLNQDKASIEEKLNQAQQKMKNFENSKELSEKQIKQMREKYEKQIQQLKKESLQIQQKIEKQQSQKIENSIQQQQKLIENLVKIQQNQMNQQIKNQQILNQHLKNQNIPQHKKIQPQFSIPYLQQVVLDGSTSATKSFLVTIGVAAAGLIKKKYF</sequence>
<keyword evidence="4" id="KW-0378">Hydrolase</keyword>
<dbReference type="Pfam" id="PF01926">
    <property type="entry name" value="MMR_HSR1"/>
    <property type="match status" value="1"/>
</dbReference>
<organism evidence="4 5">
    <name type="scientific">Pseudocohnilembus persalinus</name>
    <name type="common">Ciliate</name>
    <dbReference type="NCBI Taxonomy" id="266149"/>
    <lineage>
        <taxon>Eukaryota</taxon>
        <taxon>Sar</taxon>
        <taxon>Alveolata</taxon>
        <taxon>Ciliophora</taxon>
        <taxon>Intramacronucleata</taxon>
        <taxon>Oligohymenophorea</taxon>
        <taxon>Scuticociliatia</taxon>
        <taxon>Philasterida</taxon>
        <taxon>Pseudocohnilembidae</taxon>
        <taxon>Pseudocohnilembus</taxon>
    </lineage>
</organism>
<dbReference type="InterPro" id="IPR006073">
    <property type="entry name" value="GTP-bd"/>
</dbReference>
<dbReference type="Proteomes" id="UP000054937">
    <property type="component" value="Unassembled WGS sequence"/>
</dbReference>
<dbReference type="GO" id="GO:0005525">
    <property type="term" value="F:GTP binding"/>
    <property type="evidence" value="ECO:0007669"/>
    <property type="project" value="InterPro"/>
</dbReference>
<name>A0A0V0QE00_PSEPJ</name>
<gene>
    <name evidence="4" type="ORF">PPERSA_03172</name>
</gene>
<dbReference type="SUPFAM" id="SSF52540">
    <property type="entry name" value="P-loop containing nucleoside triphosphate hydrolases"/>
    <property type="match status" value="1"/>
</dbReference>
<reference evidence="4 5" key="1">
    <citation type="journal article" date="2015" name="Sci. Rep.">
        <title>Genome of the facultative scuticociliatosis pathogen Pseudocohnilembus persalinus provides insight into its virulence through horizontal gene transfer.</title>
        <authorList>
            <person name="Xiong J."/>
            <person name="Wang G."/>
            <person name="Cheng J."/>
            <person name="Tian M."/>
            <person name="Pan X."/>
            <person name="Warren A."/>
            <person name="Jiang C."/>
            <person name="Yuan D."/>
            <person name="Miao W."/>
        </authorList>
    </citation>
    <scope>NUCLEOTIDE SEQUENCE [LARGE SCALE GENOMIC DNA]</scope>
    <source>
        <strain evidence="4">36N120E</strain>
    </source>
</reference>
<evidence type="ECO:0000256" key="2">
    <source>
        <dbReference type="SAM" id="MobiDB-lite"/>
    </source>
</evidence>
<dbReference type="AlphaFoldDB" id="A0A0V0QE00"/>
<protein>
    <submittedName>
        <fullName evidence="4">p-loop containing nucleoside triphosphate hydrolase</fullName>
    </submittedName>
</protein>
<evidence type="ECO:0000256" key="1">
    <source>
        <dbReference type="SAM" id="Coils"/>
    </source>
</evidence>
<feature type="domain" description="G" evidence="3">
    <location>
        <begin position="62"/>
        <end position="159"/>
    </location>
</feature>
<feature type="coiled-coil region" evidence="1">
    <location>
        <begin position="495"/>
        <end position="609"/>
    </location>
</feature>
<proteinExistence type="predicted"/>
<feature type="region of interest" description="Disordered" evidence="2">
    <location>
        <begin position="243"/>
        <end position="266"/>
    </location>
</feature>
<dbReference type="EMBL" id="LDAU01000189">
    <property type="protein sequence ID" value="KRX00439.1"/>
    <property type="molecule type" value="Genomic_DNA"/>
</dbReference>
<evidence type="ECO:0000313" key="4">
    <source>
        <dbReference type="EMBL" id="KRX00439.1"/>
    </source>
</evidence>
<keyword evidence="5" id="KW-1185">Reference proteome</keyword>
<dbReference type="Gene3D" id="3.40.50.300">
    <property type="entry name" value="P-loop containing nucleotide triphosphate hydrolases"/>
    <property type="match status" value="1"/>
</dbReference>
<keyword evidence="1" id="KW-0175">Coiled coil</keyword>
<evidence type="ECO:0000313" key="5">
    <source>
        <dbReference type="Proteomes" id="UP000054937"/>
    </source>
</evidence>
<dbReference type="InParanoid" id="A0A0V0QE00"/>
<comment type="caution">
    <text evidence="4">The sequence shown here is derived from an EMBL/GenBank/DDBJ whole genome shotgun (WGS) entry which is preliminary data.</text>
</comment>
<accession>A0A0V0QE00</accession>
<dbReference type="InterPro" id="IPR027417">
    <property type="entry name" value="P-loop_NTPase"/>
</dbReference>